<dbReference type="PANTHER" id="PTHR13794">
    <property type="entry name" value="ENOLASE SUPERFAMILY, MANDELATE RACEMASE"/>
    <property type="match status" value="1"/>
</dbReference>
<protein>
    <submittedName>
        <fullName evidence="6">Mandelate racemase/muconate lactonizing enzyme family protein</fullName>
    </submittedName>
</protein>
<dbReference type="AlphaFoldDB" id="A0A537J1M4"/>
<keyword evidence="3" id="KW-0460">Magnesium</keyword>
<feature type="region of interest" description="Disordered" evidence="4">
    <location>
        <begin position="45"/>
        <end position="84"/>
    </location>
</feature>
<evidence type="ECO:0000256" key="1">
    <source>
        <dbReference type="ARBA" id="ARBA00001946"/>
    </source>
</evidence>
<evidence type="ECO:0000313" key="6">
    <source>
        <dbReference type="EMBL" id="TMI77444.1"/>
    </source>
</evidence>
<organism evidence="6 7">
    <name type="scientific">Candidatus Segetimicrobium genomatis</name>
    <dbReference type="NCBI Taxonomy" id="2569760"/>
    <lineage>
        <taxon>Bacteria</taxon>
        <taxon>Bacillati</taxon>
        <taxon>Candidatus Sysuimicrobiota</taxon>
        <taxon>Candidatus Sysuimicrobiia</taxon>
        <taxon>Candidatus Sysuimicrobiales</taxon>
        <taxon>Candidatus Segetimicrobiaceae</taxon>
        <taxon>Candidatus Segetimicrobium</taxon>
    </lineage>
</organism>
<dbReference type="Gene3D" id="3.30.390.10">
    <property type="entry name" value="Enolase-like, N-terminal domain"/>
    <property type="match status" value="1"/>
</dbReference>
<dbReference type="SFLD" id="SFLDS00001">
    <property type="entry name" value="Enolase"/>
    <property type="match status" value="1"/>
</dbReference>
<dbReference type="Proteomes" id="UP000320048">
    <property type="component" value="Unassembled WGS sequence"/>
</dbReference>
<sequence length="411" mass="45094">MPWLNKPFVMNCGYSGGVPLRRSGPKQQRTRSFCAISMRSRRHSRRLIETTSTFPDHGDSHSRRPLNRRGSTAGSTRYGCPRSASPLPRIPVPMKIASVTCTRLAATPPRPVQFSIGTFSTFYAAVVEVRTDDGLVGVGECIARRAPEVVTTIVDRLLAPLLIGRDPWDVEGLWDEMLALLRRWGHSRGFVLEAMSGIDIALWDLLARSVGKPLYKFLGGAGRDRVRCYVSKVYFDEIPRMAEEARRLASQGDTAVKVQVGWPEARGGHRADVRTVRAVREAVGPDVEVMVDANGAYDVGTAVRVGRQLEEFNLAWLEEPVPADDLDGYAHLHRSVRVPLAAGETEFGLYGFRDLIARGCVDILQPEVARIGGVTATRRLWALAHAHNLPVAPHTGFSGGVAHLASLHLAA</sequence>
<gene>
    <name evidence="6" type="ORF">E6H04_14265</name>
</gene>
<dbReference type="PANTHER" id="PTHR13794:SF58">
    <property type="entry name" value="MITOCHONDRIAL ENOLASE SUPERFAMILY MEMBER 1"/>
    <property type="match status" value="1"/>
</dbReference>
<comment type="cofactor">
    <cofactor evidence="1">
        <name>Mg(2+)</name>
        <dbReference type="ChEBI" id="CHEBI:18420"/>
    </cofactor>
</comment>
<dbReference type="GO" id="GO:0016836">
    <property type="term" value="F:hydro-lyase activity"/>
    <property type="evidence" value="ECO:0007669"/>
    <property type="project" value="TreeGrafter"/>
</dbReference>
<dbReference type="InterPro" id="IPR013342">
    <property type="entry name" value="Mandelate_racemase_C"/>
</dbReference>
<evidence type="ECO:0000259" key="5">
    <source>
        <dbReference type="SMART" id="SM00922"/>
    </source>
</evidence>
<keyword evidence="2" id="KW-0479">Metal-binding</keyword>
<evidence type="ECO:0000256" key="4">
    <source>
        <dbReference type="SAM" id="MobiDB-lite"/>
    </source>
</evidence>
<dbReference type="GO" id="GO:0009063">
    <property type="term" value="P:amino acid catabolic process"/>
    <property type="evidence" value="ECO:0007669"/>
    <property type="project" value="InterPro"/>
</dbReference>
<dbReference type="EMBL" id="VBAO01000470">
    <property type="protein sequence ID" value="TMI77444.1"/>
    <property type="molecule type" value="Genomic_DNA"/>
</dbReference>
<evidence type="ECO:0000256" key="2">
    <source>
        <dbReference type="ARBA" id="ARBA00022723"/>
    </source>
</evidence>
<dbReference type="InterPro" id="IPR029017">
    <property type="entry name" value="Enolase-like_N"/>
</dbReference>
<dbReference type="SUPFAM" id="SSF54826">
    <property type="entry name" value="Enolase N-terminal domain-like"/>
    <property type="match status" value="1"/>
</dbReference>
<feature type="domain" description="Mandelate racemase/muconate lactonizing enzyme C-terminal" evidence="5">
    <location>
        <begin position="238"/>
        <end position="339"/>
    </location>
</feature>
<proteinExistence type="predicted"/>
<dbReference type="SUPFAM" id="SSF51604">
    <property type="entry name" value="Enolase C-terminal domain-like"/>
    <property type="match status" value="1"/>
</dbReference>
<dbReference type="CDD" id="cd03316">
    <property type="entry name" value="MR_like"/>
    <property type="match status" value="1"/>
</dbReference>
<accession>A0A537J1M4</accession>
<dbReference type="InterPro" id="IPR036849">
    <property type="entry name" value="Enolase-like_C_sf"/>
</dbReference>
<dbReference type="InterPro" id="IPR029065">
    <property type="entry name" value="Enolase_C-like"/>
</dbReference>
<dbReference type="SMART" id="SM00922">
    <property type="entry name" value="MR_MLE"/>
    <property type="match status" value="1"/>
</dbReference>
<evidence type="ECO:0000313" key="7">
    <source>
        <dbReference type="Proteomes" id="UP000320048"/>
    </source>
</evidence>
<dbReference type="Pfam" id="PF13378">
    <property type="entry name" value="MR_MLE_C"/>
    <property type="match status" value="1"/>
</dbReference>
<dbReference type="Gene3D" id="3.20.20.120">
    <property type="entry name" value="Enolase-like C-terminal domain"/>
    <property type="match status" value="1"/>
</dbReference>
<dbReference type="InterPro" id="IPR046945">
    <property type="entry name" value="RHMD-like"/>
</dbReference>
<dbReference type="Pfam" id="PF02746">
    <property type="entry name" value="MR_MLE_N"/>
    <property type="match status" value="1"/>
</dbReference>
<comment type="caution">
    <text evidence="6">The sequence shown here is derived from an EMBL/GenBank/DDBJ whole genome shotgun (WGS) entry which is preliminary data.</text>
</comment>
<dbReference type="PROSITE" id="PS00909">
    <property type="entry name" value="MR_MLE_2"/>
    <property type="match status" value="1"/>
</dbReference>
<reference evidence="6 7" key="1">
    <citation type="journal article" date="2019" name="Nat. Microbiol.">
        <title>Mediterranean grassland soil C-N compound turnover is dependent on rainfall and depth, and is mediated by genomically divergent microorganisms.</title>
        <authorList>
            <person name="Diamond S."/>
            <person name="Andeer P.F."/>
            <person name="Li Z."/>
            <person name="Crits-Christoph A."/>
            <person name="Burstein D."/>
            <person name="Anantharaman K."/>
            <person name="Lane K.R."/>
            <person name="Thomas B.C."/>
            <person name="Pan C."/>
            <person name="Northen T.R."/>
            <person name="Banfield J.F."/>
        </authorList>
    </citation>
    <scope>NUCLEOTIDE SEQUENCE [LARGE SCALE GENOMIC DNA]</scope>
    <source>
        <strain evidence="6">NP_7</strain>
    </source>
</reference>
<dbReference type="GO" id="GO:0000287">
    <property type="term" value="F:magnesium ion binding"/>
    <property type="evidence" value="ECO:0007669"/>
    <property type="project" value="TreeGrafter"/>
</dbReference>
<dbReference type="InterPro" id="IPR013341">
    <property type="entry name" value="Mandelate_racemase_N_dom"/>
</dbReference>
<dbReference type="GO" id="GO:0016052">
    <property type="term" value="P:carbohydrate catabolic process"/>
    <property type="evidence" value="ECO:0007669"/>
    <property type="project" value="TreeGrafter"/>
</dbReference>
<dbReference type="InterPro" id="IPR018110">
    <property type="entry name" value="Mandel_Rmase/mucon_lact_enz_CS"/>
</dbReference>
<feature type="non-terminal residue" evidence="6">
    <location>
        <position position="411"/>
    </location>
</feature>
<evidence type="ECO:0000256" key="3">
    <source>
        <dbReference type="ARBA" id="ARBA00022842"/>
    </source>
</evidence>
<name>A0A537J1M4_9BACT</name>